<dbReference type="CDD" id="cd21809">
    <property type="entry name" value="ABC-2_lan_permease-like"/>
    <property type="match status" value="1"/>
</dbReference>
<sequence>MLKNILAAERLKLKRSKMWVLYVLAPFISVILAYTNFRNNYKLFVQPGDNEWVEAWTQIAVFMGSFVLPILVGIYAAFVCRGEHVGGGWKQLLAQPVLRSRVFFVKSVMVAMMVGVTMSILCILFILFGFLNGLKGGLPFFTILGYVVQGSIACLPLIVLQLIISIRYKTFGIPLAVSIGFTLPSILAANTPLGQIYPWTLPMLGMSPPDESPIDSYPLFYSVLIVLFVLVTAFGVRNFSRRDMI</sequence>
<accession>A0A1R1S1Q8</accession>
<feature type="transmembrane region" description="Helical" evidence="1">
    <location>
        <begin position="217"/>
        <end position="236"/>
    </location>
</feature>
<keyword evidence="1" id="KW-0812">Transmembrane</keyword>
<proteinExistence type="predicted"/>
<dbReference type="RefSeq" id="WP_076759794.1">
    <property type="nucleotide sequence ID" value="NZ_JARMMK010000003.1"/>
</dbReference>
<feature type="transmembrane region" description="Helical" evidence="1">
    <location>
        <begin position="57"/>
        <end position="80"/>
    </location>
</feature>
<keyword evidence="3" id="KW-1185">Reference proteome</keyword>
<dbReference type="AlphaFoldDB" id="A0A1R1QR91"/>
<feature type="transmembrane region" description="Helical" evidence="1">
    <location>
        <begin position="108"/>
        <end position="131"/>
    </location>
</feature>
<keyword evidence="1" id="KW-0472">Membrane</keyword>
<evidence type="ECO:0000313" key="3">
    <source>
        <dbReference type="Proteomes" id="UP000187367"/>
    </source>
</evidence>
<accession>A0A1R1QR91</accession>
<name>A0A1R1QR91_9BACI</name>
<feature type="transmembrane region" description="Helical" evidence="1">
    <location>
        <begin position="20"/>
        <end position="37"/>
    </location>
</feature>
<dbReference type="EMBL" id="MTJL01000011">
    <property type="protein sequence ID" value="OMI07154.1"/>
    <property type="molecule type" value="Genomic_DNA"/>
</dbReference>
<gene>
    <name evidence="2" type="ORF">BW143_08190</name>
</gene>
<dbReference type="Proteomes" id="UP000187367">
    <property type="component" value="Unassembled WGS sequence"/>
</dbReference>
<comment type="caution">
    <text evidence="2">The sequence shown here is derived from an EMBL/GenBank/DDBJ whole genome shotgun (WGS) entry which is preliminary data.</text>
</comment>
<evidence type="ECO:0000313" key="2">
    <source>
        <dbReference type="EMBL" id="OMI07154.1"/>
    </source>
</evidence>
<organism evidence="2 3">
    <name type="scientific">Bacillus swezeyi</name>
    <dbReference type="NCBI Taxonomy" id="1925020"/>
    <lineage>
        <taxon>Bacteria</taxon>
        <taxon>Bacillati</taxon>
        <taxon>Bacillota</taxon>
        <taxon>Bacilli</taxon>
        <taxon>Bacillales</taxon>
        <taxon>Bacillaceae</taxon>
        <taxon>Bacillus</taxon>
    </lineage>
</organism>
<feature type="transmembrane region" description="Helical" evidence="1">
    <location>
        <begin position="171"/>
        <end position="197"/>
    </location>
</feature>
<evidence type="ECO:0000256" key="1">
    <source>
        <dbReference type="SAM" id="Phobius"/>
    </source>
</evidence>
<keyword evidence="1" id="KW-1133">Transmembrane helix</keyword>
<protein>
    <submittedName>
        <fullName evidence="2">MrsE</fullName>
    </submittedName>
</protein>
<feature type="transmembrane region" description="Helical" evidence="1">
    <location>
        <begin position="143"/>
        <end position="164"/>
    </location>
</feature>
<dbReference type="Pfam" id="PF12730">
    <property type="entry name" value="ABC2_membrane_4"/>
    <property type="match status" value="1"/>
</dbReference>
<dbReference type="OrthoDB" id="9781996at2"/>
<reference evidence="2 3" key="1">
    <citation type="submission" date="2017-01" db="EMBL/GenBank/DDBJ databases">
        <title>Bacillus phylogenomics.</title>
        <authorList>
            <person name="Dunlap C."/>
        </authorList>
    </citation>
    <scope>NUCLEOTIDE SEQUENCE [LARGE SCALE GENOMIC DNA]</scope>
    <source>
        <strain evidence="2 3">NRRL B-41282</strain>
    </source>
</reference>